<evidence type="ECO:0000313" key="1">
    <source>
        <dbReference type="EMBL" id="VVN29811.1"/>
    </source>
</evidence>
<dbReference type="AlphaFoldDB" id="A0A5E6WPE7"/>
<dbReference type="EMBL" id="CABVGZ010000069">
    <property type="protein sequence ID" value="VVN29811.1"/>
    <property type="molecule type" value="Genomic_DNA"/>
</dbReference>
<gene>
    <name evidence="1" type="ORF">PS624_04776</name>
</gene>
<sequence>MYFSVEPQTLAALCVGLQKGCTVLKIEGITQRSSNTFALLIEQMFDGFLIQFQALPRTEPVIGLHRPIDHRRRCLRVLDAMLQQGLFEDMRATLLNGEGMALLQLRKAGALQRASCLLQGIDFDHGQAGQIPAVVFALCVFVGLRPFLVIQGLLIGVTQALEALGVFVRTGLFEQGSVLAFDTARIGVGRKAKDGPATHCVYNSIENLRRGPVMAL</sequence>
<dbReference type="Proteomes" id="UP000326241">
    <property type="component" value="Unassembled WGS sequence"/>
</dbReference>
<protein>
    <submittedName>
        <fullName evidence="1">Uncharacterized protein</fullName>
    </submittedName>
</protein>
<evidence type="ECO:0000313" key="2">
    <source>
        <dbReference type="Proteomes" id="UP000326241"/>
    </source>
</evidence>
<accession>A0A5E6WPE7</accession>
<organism evidence="1 2">
    <name type="scientific">Pseudomonas fluorescens</name>
    <dbReference type="NCBI Taxonomy" id="294"/>
    <lineage>
        <taxon>Bacteria</taxon>
        <taxon>Pseudomonadati</taxon>
        <taxon>Pseudomonadota</taxon>
        <taxon>Gammaproteobacteria</taxon>
        <taxon>Pseudomonadales</taxon>
        <taxon>Pseudomonadaceae</taxon>
        <taxon>Pseudomonas</taxon>
    </lineage>
</organism>
<proteinExistence type="predicted"/>
<reference evidence="1 2" key="1">
    <citation type="submission" date="2019-09" db="EMBL/GenBank/DDBJ databases">
        <authorList>
            <person name="Chandra G."/>
            <person name="Truman W A."/>
        </authorList>
    </citation>
    <scope>NUCLEOTIDE SEQUENCE [LARGE SCALE GENOMIC DNA]</scope>
    <source>
        <strain evidence="1">PS624</strain>
    </source>
</reference>
<name>A0A5E6WPE7_PSEFL</name>